<dbReference type="EMBL" id="KN838656">
    <property type="protein sequence ID" value="KIJ99013.1"/>
    <property type="molecule type" value="Genomic_DNA"/>
</dbReference>
<dbReference type="AlphaFoldDB" id="A0A0C9XC16"/>
<dbReference type="Proteomes" id="UP000054477">
    <property type="component" value="Unassembled WGS sequence"/>
</dbReference>
<evidence type="ECO:0000313" key="1">
    <source>
        <dbReference type="EMBL" id="KIJ99013.1"/>
    </source>
</evidence>
<keyword evidence="2" id="KW-1185">Reference proteome</keyword>
<protein>
    <submittedName>
        <fullName evidence="1">Unplaced genomic scaffold K443scaffold_121, whole genome shotgun sequence</fullName>
    </submittedName>
</protein>
<sequence>MVRTNPHAFCNSAVSVCMFYFNPCFREHLSLKWRLKSEATRFSIRQTTQYIHEQDTPTKCSTPHRFVQLKRGLHHIQRTSSLQLW</sequence>
<reference evidence="2" key="2">
    <citation type="submission" date="2015-01" db="EMBL/GenBank/DDBJ databases">
        <title>Evolutionary Origins and Diversification of the Mycorrhizal Mutualists.</title>
        <authorList>
            <consortium name="DOE Joint Genome Institute"/>
            <consortium name="Mycorrhizal Genomics Consortium"/>
            <person name="Kohler A."/>
            <person name="Kuo A."/>
            <person name="Nagy L.G."/>
            <person name="Floudas D."/>
            <person name="Copeland A."/>
            <person name="Barry K.W."/>
            <person name="Cichocki N."/>
            <person name="Veneault-Fourrey C."/>
            <person name="LaButti K."/>
            <person name="Lindquist E.A."/>
            <person name="Lipzen A."/>
            <person name="Lundell T."/>
            <person name="Morin E."/>
            <person name="Murat C."/>
            <person name="Riley R."/>
            <person name="Ohm R."/>
            <person name="Sun H."/>
            <person name="Tunlid A."/>
            <person name="Henrissat B."/>
            <person name="Grigoriev I.V."/>
            <person name="Hibbett D.S."/>
            <person name="Martin F."/>
        </authorList>
    </citation>
    <scope>NUCLEOTIDE SEQUENCE [LARGE SCALE GENOMIC DNA]</scope>
    <source>
        <strain evidence="2">LaAM-08-1</strain>
    </source>
</reference>
<reference evidence="1 2" key="1">
    <citation type="submission" date="2014-04" db="EMBL/GenBank/DDBJ databases">
        <authorList>
            <consortium name="DOE Joint Genome Institute"/>
            <person name="Kuo A."/>
            <person name="Kohler A."/>
            <person name="Nagy L.G."/>
            <person name="Floudas D."/>
            <person name="Copeland A."/>
            <person name="Barry K.W."/>
            <person name="Cichocki N."/>
            <person name="Veneault-Fourrey C."/>
            <person name="LaButti K."/>
            <person name="Lindquist E.A."/>
            <person name="Lipzen A."/>
            <person name="Lundell T."/>
            <person name="Morin E."/>
            <person name="Murat C."/>
            <person name="Sun H."/>
            <person name="Tunlid A."/>
            <person name="Henrissat B."/>
            <person name="Grigoriev I.V."/>
            <person name="Hibbett D.S."/>
            <person name="Martin F."/>
            <person name="Nordberg H.P."/>
            <person name="Cantor M.N."/>
            <person name="Hua S.X."/>
        </authorList>
    </citation>
    <scope>NUCLEOTIDE SEQUENCE [LARGE SCALE GENOMIC DNA]</scope>
    <source>
        <strain evidence="1 2">LaAM-08-1</strain>
    </source>
</reference>
<name>A0A0C9XC16_9AGAR</name>
<dbReference type="HOGENOM" id="CLU_2512956_0_0_1"/>
<proteinExistence type="predicted"/>
<gene>
    <name evidence="1" type="ORF">K443DRAFT_189986</name>
</gene>
<evidence type="ECO:0000313" key="2">
    <source>
        <dbReference type="Proteomes" id="UP000054477"/>
    </source>
</evidence>
<accession>A0A0C9XC16</accession>
<organism evidence="1 2">
    <name type="scientific">Laccaria amethystina LaAM-08-1</name>
    <dbReference type="NCBI Taxonomy" id="1095629"/>
    <lineage>
        <taxon>Eukaryota</taxon>
        <taxon>Fungi</taxon>
        <taxon>Dikarya</taxon>
        <taxon>Basidiomycota</taxon>
        <taxon>Agaricomycotina</taxon>
        <taxon>Agaricomycetes</taxon>
        <taxon>Agaricomycetidae</taxon>
        <taxon>Agaricales</taxon>
        <taxon>Agaricineae</taxon>
        <taxon>Hydnangiaceae</taxon>
        <taxon>Laccaria</taxon>
    </lineage>
</organism>